<feature type="domain" description="Reverse transcriptase" evidence="2">
    <location>
        <begin position="629"/>
        <end position="891"/>
    </location>
</feature>
<protein>
    <submittedName>
        <fullName evidence="3">Ribonuclease H</fullName>
    </submittedName>
</protein>
<dbReference type="PANTHER" id="PTHR31635">
    <property type="entry name" value="REVERSE TRANSCRIPTASE DOMAIN-CONTAINING PROTEIN-RELATED"/>
    <property type="match status" value="1"/>
</dbReference>
<dbReference type="CDD" id="cd01650">
    <property type="entry name" value="RT_nLTR_like"/>
    <property type="match status" value="1"/>
</dbReference>
<dbReference type="InterPro" id="IPR000477">
    <property type="entry name" value="RT_dom"/>
</dbReference>
<dbReference type="InterPro" id="IPR036691">
    <property type="entry name" value="Endo/exonu/phosph_ase_sf"/>
</dbReference>
<dbReference type="InterPro" id="IPR043502">
    <property type="entry name" value="DNA/RNA_pol_sf"/>
</dbReference>
<dbReference type="EMBL" id="JAAIUW010000013">
    <property type="protein sequence ID" value="KAF7802766.1"/>
    <property type="molecule type" value="Genomic_DNA"/>
</dbReference>
<dbReference type="PROSITE" id="PS50878">
    <property type="entry name" value="RT_POL"/>
    <property type="match status" value="1"/>
</dbReference>
<dbReference type="SUPFAM" id="SSF56219">
    <property type="entry name" value="DNase I-like"/>
    <property type="match status" value="1"/>
</dbReference>
<proteinExistence type="predicted"/>
<organism evidence="3 4">
    <name type="scientific">Senna tora</name>
    <dbReference type="NCBI Taxonomy" id="362788"/>
    <lineage>
        <taxon>Eukaryota</taxon>
        <taxon>Viridiplantae</taxon>
        <taxon>Streptophyta</taxon>
        <taxon>Embryophyta</taxon>
        <taxon>Tracheophyta</taxon>
        <taxon>Spermatophyta</taxon>
        <taxon>Magnoliopsida</taxon>
        <taxon>eudicotyledons</taxon>
        <taxon>Gunneridae</taxon>
        <taxon>Pentapetalae</taxon>
        <taxon>rosids</taxon>
        <taxon>fabids</taxon>
        <taxon>Fabales</taxon>
        <taxon>Fabaceae</taxon>
        <taxon>Caesalpinioideae</taxon>
        <taxon>Cassia clade</taxon>
        <taxon>Senna</taxon>
    </lineage>
</organism>
<feature type="compositionally biased region" description="Basic and acidic residues" evidence="1">
    <location>
        <begin position="128"/>
        <end position="139"/>
    </location>
</feature>
<dbReference type="Proteomes" id="UP000634136">
    <property type="component" value="Unassembled WGS sequence"/>
</dbReference>
<dbReference type="PANTHER" id="PTHR31635:SF196">
    <property type="entry name" value="REVERSE TRANSCRIPTASE DOMAIN-CONTAINING PROTEIN-RELATED"/>
    <property type="match status" value="1"/>
</dbReference>
<keyword evidence="4" id="KW-1185">Reference proteome</keyword>
<gene>
    <name evidence="3" type="ORF">G2W53_041877</name>
</gene>
<name>A0A834SGE5_9FABA</name>
<sequence length="1002" mass="114454">MTGGTITFLPPRRPLFHQEIEETKDNPATLATTNQPDQALAPDEVNNEILQLDMQVAWNGSSLMVLEPNLEDTQPITQREESPDQNDYLVITGDEDGATNLPQHLNAEVVVLTGVESGQSEDSNTLQRQDHKQPVRQEDAPEVPNRKRKRPFELELIEQFVRKKGRIGPVTLTLTLKAPQRRKRKAVVIEEIEEHPDTNAKWLNIDTGETIEEPASNTPGPEIAEVTEMLEACFKGFDPIGSKGGLGVWWNKNIDVTIVSASKNWIHLKIKFANNQQIFFTGVYGAPVTSEREALWQYLKNLNIQNEPWILTGDFNQVASIQEKLSKCHNIPGSEDMNNTINNLGLVDLQTMGNWYTWTNGRQGEAVVWERLDKTFANTEWMQNFPDSWVNVLPVIASDHSPLVVQTKRNMERPRRRQFQFEAMWLQHPQLKNIVHSAWNYQGTGLMAIQVQNKIQNVSKHLSRWHKENFGNLTHQISQTHQQVEKLQQSLPYHSGSNEELIARRKLEFLLKCEEIKWAQRAKQLWLVKGNKNTKYFHSMVKFQHMKARINSITLPDGQCVESQEEIKEAAMTYFKQLYKSNAVNGTIIETALFQMNGSKATGPDGMSPMFFQHCWETVHDDVIRMANSFLSRGHILRSMNQTHITLIPKNDAPRGFQDYRPISLCNTTYKIIAKVLTNILQKVMTGVISPFQNAFVKGRLIQDNILIASEILHYIRGSKRTKGGWVALKVDLNKAYDKISWPFLQEVLRYMNSPPPHWQHMVMQCVTTTSLRVKINGELTEWFTPEAGLRQGDPLSLYLYVLCANVLSNYLIKAQDAKSIRGIKISQNAPSINHLMYADDILLFFRADKKNMETARTLLTQFEAMSGLSMSNQKSEIRFSPSVSPQGAQALTKIMNCKQAARTTLIKAVVSATPLYHMQHTWLSHSEAMKCDATIRNFFWGRWHDSKSSIMISWKRLCKNQGDGGMGFREMLKINEALLAKQVWRIVTLEDSLVSKVFLGK</sequence>
<feature type="region of interest" description="Disordered" evidence="1">
    <location>
        <begin position="117"/>
        <end position="147"/>
    </location>
</feature>
<dbReference type="OrthoDB" id="5953030at2759"/>
<dbReference type="Pfam" id="PF00078">
    <property type="entry name" value="RVT_1"/>
    <property type="match status" value="1"/>
</dbReference>
<evidence type="ECO:0000256" key="1">
    <source>
        <dbReference type="SAM" id="MobiDB-lite"/>
    </source>
</evidence>
<evidence type="ECO:0000259" key="2">
    <source>
        <dbReference type="PROSITE" id="PS50878"/>
    </source>
</evidence>
<accession>A0A834SGE5</accession>
<evidence type="ECO:0000313" key="4">
    <source>
        <dbReference type="Proteomes" id="UP000634136"/>
    </source>
</evidence>
<dbReference type="Gene3D" id="3.60.10.10">
    <property type="entry name" value="Endonuclease/exonuclease/phosphatase"/>
    <property type="match status" value="1"/>
</dbReference>
<dbReference type="AlphaFoldDB" id="A0A834SGE5"/>
<dbReference type="SUPFAM" id="SSF56672">
    <property type="entry name" value="DNA/RNA polymerases"/>
    <property type="match status" value="1"/>
</dbReference>
<feature type="compositionally biased region" description="Polar residues" evidence="1">
    <location>
        <begin position="117"/>
        <end position="127"/>
    </location>
</feature>
<reference evidence="3" key="1">
    <citation type="submission" date="2020-09" db="EMBL/GenBank/DDBJ databases">
        <title>Genome-Enabled Discovery of Anthraquinone Biosynthesis in Senna tora.</title>
        <authorList>
            <person name="Kang S.-H."/>
            <person name="Pandey R.P."/>
            <person name="Lee C.-M."/>
            <person name="Sim J.-S."/>
            <person name="Jeong J.-T."/>
            <person name="Choi B.-S."/>
            <person name="Jung M."/>
            <person name="Ginzburg D."/>
            <person name="Zhao K."/>
            <person name="Won S.Y."/>
            <person name="Oh T.-J."/>
            <person name="Yu Y."/>
            <person name="Kim N.-H."/>
            <person name="Lee O.R."/>
            <person name="Lee T.-H."/>
            <person name="Bashyal P."/>
            <person name="Kim T.-S."/>
            <person name="Lee W.-H."/>
            <person name="Kawkins C."/>
            <person name="Kim C.-K."/>
            <person name="Kim J.S."/>
            <person name="Ahn B.O."/>
            <person name="Rhee S.Y."/>
            <person name="Sohng J.K."/>
        </authorList>
    </citation>
    <scope>NUCLEOTIDE SEQUENCE</scope>
    <source>
        <tissue evidence="3">Leaf</tissue>
    </source>
</reference>
<evidence type="ECO:0000313" key="3">
    <source>
        <dbReference type="EMBL" id="KAF7802766.1"/>
    </source>
</evidence>
<comment type="caution">
    <text evidence="3">The sequence shown here is derived from an EMBL/GenBank/DDBJ whole genome shotgun (WGS) entry which is preliminary data.</text>
</comment>